<keyword evidence="4 7" id="KW-1133">Transmembrane helix</keyword>
<sequence>MPISPLLRPHRCAHHFAAVWLFSLLALCAVLLPATASAQIQLKLGSASTALSDTVVTPRVQAQLVALAPQGIAPGKPLELGLRIQHQPDWHTYWKNAGDSGLPTQLDWQLPAGMQATDIAWPVPQQIRVGDMLNYGYEGTVLLPVTVKVTDDFRPDPDGNIDIRLTASWLVCRVECIPEDGQFQLRVPADVADTQWATEFAAAHAQAPVALAQAQASFTALPSGDRVELRVDGLPAAAHAQTLAFYPEAADTFHHAAVLGQDWTQAWEGTTWTAQLPLSDMRGDTPAQLDFVLGLPAQGGDVAHAPPVQAWRLSGPVQGQWKSADLAQVSPALAAALAANQQSQSTNPLPAPSTSVSTSGWLAALLGGLIGGLLLNLMPCVFPVLAIKLMGFARHGSDVRAQRSNGLAYAAGVIISFVALGAVLLALRAAGEQLGWGFQLQSPLVVAGLAALFTLIGLNLAGVFELGHVVPDRIANLHARHPLGDAFISGVVAVAIASPCTAPFMGASLGFAVGMPAAQALGIFVALGVGMALPYVLVSWVPALMRWLPRPGAWMDTFRRAMAFPMFATVVWLVWVIGQQTGIDGAAALLALLLCLAALAWALTLRGTTRVLLAAVVLVCGGLLMVGTGRTLVEPAPVAAAAEQQDVWQAWSAPKQAELLAQGRPVFVDYTAAWCVTCQYNKRTTLSDSDVLANFAQHNVALLRADWTRRDPAITQALAQLGRSGVPVYVLLAPGQAPVVLSELPSKQEVHNALQML</sequence>
<feature type="transmembrane region" description="Helical" evidence="7">
    <location>
        <begin position="611"/>
        <end position="629"/>
    </location>
</feature>
<reference evidence="10 11" key="1">
    <citation type="submission" date="2020-08" db="EMBL/GenBank/DDBJ databases">
        <title>A Genomic Blueprint of the Chicken Gut Microbiome.</title>
        <authorList>
            <person name="Gilroy R."/>
            <person name="Ravi A."/>
            <person name="Getino M."/>
            <person name="Pursley I."/>
            <person name="Horton D.L."/>
            <person name="Alikhan N.-F."/>
            <person name="Baker D."/>
            <person name="Gharbi K."/>
            <person name="Hall N."/>
            <person name="Watson M."/>
            <person name="Adriaenssens E.M."/>
            <person name="Foster-Nyarko E."/>
            <person name="Jarju S."/>
            <person name="Secka A."/>
            <person name="Antonio M."/>
            <person name="Oren A."/>
            <person name="Chaudhuri R."/>
            <person name="La Ragione R.M."/>
            <person name="Hildebrand F."/>
            <person name="Pallen M.J."/>
        </authorList>
    </citation>
    <scope>NUCLEOTIDE SEQUENCE [LARGE SCALE GENOMIC DNA]</scope>
    <source>
        <strain evidence="10 11">Sa2CVA6</strain>
    </source>
</reference>
<feature type="transmembrane region" description="Helical" evidence="7">
    <location>
        <begin position="443"/>
        <end position="466"/>
    </location>
</feature>
<evidence type="ECO:0000256" key="3">
    <source>
        <dbReference type="ARBA" id="ARBA00022748"/>
    </source>
</evidence>
<dbReference type="EMBL" id="JACSQK010000002">
    <property type="protein sequence ID" value="MBD7959809.1"/>
    <property type="molecule type" value="Genomic_DNA"/>
</dbReference>
<feature type="transmembrane region" description="Helical" evidence="7">
    <location>
        <begin position="407"/>
        <end position="431"/>
    </location>
</feature>
<comment type="caution">
    <text evidence="10">The sequence shown here is derived from an EMBL/GenBank/DDBJ whole genome shotgun (WGS) entry which is preliminary data.</text>
</comment>
<dbReference type="Pfam" id="PF11412">
    <property type="entry name" value="DsbD_N"/>
    <property type="match status" value="1"/>
</dbReference>
<dbReference type="Proteomes" id="UP000634919">
    <property type="component" value="Unassembled WGS sequence"/>
</dbReference>
<dbReference type="SUPFAM" id="SSF52833">
    <property type="entry name" value="Thioredoxin-like"/>
    <property type="match status" value="1"/>
</dbReference>
<evidence type="ECO:0000256" key="5">
    <source>
        <dbReference type="ARBA" id="ARBA00023136"/>
    </source>
</evidence>
<feature type="transmembrane region" description="Helical" evidence="7">
    <location>
        <begin position="583"/>
        <end position="604"/>
    </location>
</feature>
<evidence type="ECO:0000256" key="6">
    <source>
        <dbReference type="ARBA" id="ARBA00023284"/>
    </source>
</evidence>
<evidence type="ECO:0000259" key="8">
    <source>
        <dbReference type="Pfam" id="PF02683"/>
    </source>
</evidence>
<feature type="transmembrane region" description="Helical" evidence="7">
    <location>
        <begin position="520"/>
        <end position="545"/>
    </location>
</feature>
<gene>
    <name evidence="10" type="ORF">H9646_04900</name>
</gene>
<keyword evidence="6" id="KW-0676">Redox-active center</keyword>
<organism evidence="10 11">
    <name type="scientific">Comamonas avium</name>
    <dbReference type="NCBI Taxonomy" id="2762231"/>
    <lineage>
        <taxon>Bacteria</taxon>
        <taxon>Pseudomonadati</taxon>
        <taxon>Pseudomonadota</taxon>
        <taxon>Betaproteobacteria</taxon>
        <taxon>Burkholderiales</taxon>
        <taxon>Comamonadaceae</taxon>
        <taxon>Comamonas</taxon>
    </lineage>
</organism>
<dbReference type="Pfam" id="PF13899">
    <property type="entry name" value="Thioredoxin_7"/>
    <property type="match status" value="1"/>
</dbReference>
<evidence type="ECO:0000256" key="4">
    <source>
        <dbReference type="ARBA" id="ARBA00022989"/>
    </source>
</evidence>
<feature type="domain" description="Thiol:disulfide interchange protein DsbD N-terminal" evidence="9">
    <location>
        <begin position="74"/>
        <end position="185"/>
    </location>
</feature>
<name>A0ABR8S8T1_9BURK</name>
<feature type="transmembrane region" description="Helical" evidence="7">
    <location>
        <begin position="487"/>
        <end position="514"/>
    </location>
</feature>
<dbReference type="InterPro" id="IPR036249">
    <property type="entry name" value="Thioredoxin-like_sf"/>
</dbReference>
<dbReference type="InterPro" id="IPR003834">
    <property type="entry name" value="Cyt_c_assmbl_TM_dom"/>
</dbReference>
<dbReference type="Gene3D" id="3.40.30.10">
    <property type="entry name" value="Glutaredoxin"/>
    <property type="match status" value="1"/>
</dbReference>
<evidence type="ECO:0000259" key="9">
    <source>
        <dbReference type="Pfam" id="PF11412"/>
    </source>
</evidence>
<dbReference type="RefSeq" id="WP_191722205.1">
    <property type="nucleotide sequence ID" value="NZ_JACSQK010000002.1"/>
</dbReference>
<dbReference type="InterPro" id="IPR035671">
    <property type="entry name" value="DsbD_gamma"/>
</dbReference>
<evidence type="ECO:0000256" key="7">
    <source>
        <dbReference type="SAM" id="Phobius"/>
    </source>
</evidence>
<evidence type="ECO:0000313" key="10">
    <source>
        <dbReference type="EMBL" id="MBD7959809.1"/>
    </source>
</evidence>
<feature type="transmembrane region" description="Helical" evidence="7">
    <location>
        <begin position="557"/>
        <end position="577"/>
    </location>
</feature>
<dbReference type="PROSITE" id="PS00194">
    <property type="entry name" value="THIOREDOXIN_1"/>
    <property type="match status" value="1"/>
</dbReference>
<accession>A0ABR8S8T1</accession>
<protein>
    <submittedName>
        <fullName evidence="10">Thioredoxin family protein</fullName>
    </submittedName>
</protein>
<comment type="subcellular location">
    <subcellularLocation>
        <location evidence="1">Membrane</location>
        <topology evidence="1">Multi-pass membrane protein</topology>
    </subcellularLocation>
</comment>
<evidence type="ECO:0000313" key="11">
    <source>
        <dbReference type="Proteomes" id="UP000634919"/>
    </source>
</evidence>
<dbReference type="PANTHER" id="PTHR32234">
    <property type="entry name" value="THIOL:DISULFIDE INTERCHANGE PROTEIN DSBD"/>
    <property type="match status" value="1"/>
</dbReference>
<keyword evidence="2 7" id="KW-0812">Transmembrane</keyword>
<dbReference type="InterPro" id="IPR028250">
    <property type="entry name" value="DsbDN"/>
</dbReference>
<feature type="transmembrane region" description="Helical" evidence="7">
    <location>
        <begin position="361"/>
        <end position="386"/>
    </location>
</feature>
<evidence type="ECO:0000256" key="2">
    <source>
        <dbReference type="ARBA" id="ARBA00022692"/>
    </source>
</evidence>
<keyword evidence="5 7" id="KW-0472">Membrane</keyword>
<feature type="domain" description="Cytochrome C biogenesis protein transmembrane" evidence="8">
    <location>
        <begin position="364"/>
        <end position="574"/>
    </location>
</feature>
<keyword evidence="11" id="KW-1185">Reference proteome</keyword>
<dbReference type="PANTHER" id="PTHR32234:SF3">
    <property type="entry name" value="SUPPRESSION OF COPPER SENSITIVITY PROTEIN"/>
    <property type="match status" value="1"/>
</dbReference>
<dbReference type="Pfam" id="PF02683">
    <property type="entry name" value="DsbD_TM"/>
    <property type="match status" value="1"/>
</dbReference>
<dbReference type="CDD" id="cd02953">
    <property type="entry name" value="DsbDgamma"/>
    <property type="match status" value="1"/>
</dbReference>
<dbReference type="InterPro" id="IPR017937">
    <property type="entry name" value="Thioredoxin_CS"/>
</dbReference>
<proteinExistence type="predicted"/>
<keyword evidence="3" id="KW-0201">Cytochrome c-type biogenesis</keyword>
<evidence type="ECO:0000256" key="1">
    <source>
        <dbReference type="ARBA" id="ARBA00004141"/>
    </source>
</evidence>